<proteinExistence type="predicted"/>
<reference evidence="2" key="1">
    <citation type="submission" date="2017-01" db="EMBL/GenBank/DDBJ databases">
        <title>Genome Analysis of Deinococcus marmoris KOPRI26562.</title>
        <authorList>
            <person name="Kim J.H."/>
            <person name="Oh H.-M."/>
        </authorList>
    </citation>
    <scope>NUCLEOTIDE SEQUENCE [LARGE SCALE GENOMIC DNA]</scope>
    <source>
        <strain evidence="2">PAMC 26633</strain>
    </source>
</reference>
<name>A0A226WTI5_CABSO</name>
<comment type="caution">
    <text evidence="1">The sequence shown here is derived from an EMBL/GenBank/DDBJ whole genome shotgun (WGS) entry which is preliminary data.</text>
</comment>
<dbReference type="AlphaFoldDB" id="A0A226WTI5"/>
<evidence type="ECO:0000313" key="1">
    <source>
        <dbReference type="EMBL" id="OXC74120.1"/>
    </source>
</evidence>
<accession>A0A226WTI5</accession>
<organism evidence="1 2">
    <name type="scientific">Caballeronia sordidicola</name>
    <name type="common">Burkholderia sordidicola</name>
    <dbReference type="NCBI Taxonomy" id="196367"/>
    <lineage>
        <taxon>Bacteria</taxon>
        <taxon>Pseudomonadati</taxon>
        <taxon>Pseudomonadota</taxon>
        <taxon>Betaproteobacteria</taxon>
        <taxon>Burkholderiales</taxon>
        <taxon>Burkholderiaceae</taxon>
        <taxon>Caballeronia</taxon>
    </lineage>
</organism>
<gene>
    <name evidence="1" type="ORF">BSU04_33570</name>
</gene>
<dbReference type="Proteomes" id="UP000214720">
    <property type="component" value="Unassembled WGS sequence"/>
</dbReference>
<evidence type="ECO:0000313" key="2">
    <source>
        <dbReference type="Proteomes" id="UP000214720"/>
    </source>
</evidence>
<protein>
    <submittedName>
        <fullName evidence="1">Uncharacterized protein</fullName>
    </submittedName>
</protein>
<dbReference type="EMBL" id="MTHB01000231">
    <property type="protein sequence ID" value="OXC74120.1"/>
    <property type="molecule type" value="Genomic_DNA"/>
</dbReference>
<sequence>MQDIAGDVSVDLKRLTGVNIPINTAVDAYVFALHAALDQTAFTDVKQTASRDHAAVAQAEATDAVIDNHVTVDRAAGGDEGNVKFVFQSALR</sequence>